<evidence type="ECO:0000313" key="12">
    <source>
        <dbReference type="Proteomes" id="UP000570595"/>
    </source>
</evidence>
<dbReference type="InterPro" id="IPR008947">
    <property type="entry name" value="PLipase_C/P1_nuclease_dom_sf"/>
</dbReference>
<dbReference type="PANTHER" id="PTHR33146">
    <property type="entry name" value="ENDONUCLEASE 4"/>
    <property type="match status" value="1"/>
</dbReference>
<evidence type="ECO:0000256" key="8">
    <source>
        <dbReference type="SAM" id="MobiDB-lite"/>
    </source>
</evidence>
<feature type="chain" id="PRO_5036400590" description="Nuclease S1" evidence="9">
    <location>
        <begin position="34"/>
        <end position="364"/>
    </location>
</feature>
<dbReference type="GO" id="GO:0004519">
    <property type="term" value="F:endonuclease activity"/>
    <property type="evidence" value="ECO:0007669"/>
    <property type="project" value="UniProtKB-KW"/>
</dbReference>
<dbReference type="CDD" id="cd11010">
    <property type="entry name" value="S1-P1_nuclease"/>
    <property type="match status" value="1"/>
</dbReference>
<evidence type="ECO:0000256" key="7">
    <source>
        <dbReference type="ARBA" id="ARBA00023180"/>
    </source>
</evidence>
<keyword evidence="5" id="KW-0378">Hydrolase</keyword>
<dbReference type="InterPro" id="IPR003154">
    <property type="entry name" value="S1/P1nuclease"/>
</dbReference>
<keyword evidence="3" id="KW-0479">Metal-binding</keyword>
<dbReference type="EMBL" id="JABANN010000096">
    <property type="protein sequence ID" value="KAF4671762.1"/>
    <property type="molecule type" value="Genomic_DNA"/>
</dbReference>
<dbReference type="GO" id="GO:0046872">
    <property type="term" value="F:metal ion binding"/>
    <property type="evidence" value="ECO:0007669"/>
    <property type="project" value="UniProtKB-KW"/>
</dbReference>
<sequence>MVMLVELPFAWGLTMSIHPSLLLLLLTFPIIAASGPDAHAVVAELADQRIADKTRKDLSTVMGDGYRLAHAASWFDAMKATRSWMVGLDRAHNAHCDFDYKRDCSNGRCLAGAIWNYTNRMIDPYLSKDQRNEAVKFLIHLVADAHMPLNAGRTADQGGDTINVHINFADFTNVNLHKAWEEKILDEMEGALYPGSYVQQDASGSTDRMKFWRVSSNLLGADLDQRYAGKVPSWLAECTEHGLNACIDKMLTESADLACRVAYRHIDGRDIQTNDGLMREYYTSRVGVLQEQLAKAAARLAWIMDDAFRNFTGTTTTPNPSSTTTRGPASTTTPSTTGQPGSFATIGYSPFLTFIFTLSAYALF</sequence>
<evidence type="ECO:0000256" key="5">
    <source>
        <dbReference type="ARBA" id="ARBA00022801"/>
    </source>
</evidence>
<feature type="signal peptide" evidence="9">
    <location>
        <begin position="1"/>
        <end position="33"/>
    </location>
</feature>
<dbReference type="EMBL" id="JABAHT010000047">
    <property type="protein sequence ID" value="KAF4667874.1"/>
    <property type="molecule type" value="Genomic_DNA"/>
</dbReference>
<keyword evidence="7" id="KW-0325">Glycoprotein</keyword>
<keyword evidence="2" id="KW-0540">Nuclease</keyword>
<comment type="caution">
    <text evidence="10">The sequence shown here is derived from an EMBL/GenBank/DDBJ whole genome shotgun (WGS) entry which is preliminary data.</text>
</comment>
<reference evidence="12 13" key="1">
    <citation type="submission" date="2020-04" db="EMBL/GenBank/DDBJ databases">
        <title>Perkinsus olseni comparative genomics.</title>
        <authorList>
            <person name="Bogema D.R."/>
        </authorList>
    </citation>
    <scope>NUCLEOTIDE SEQUENCE [LARGE SCALE GENOMIC DNA]</scope>
    <source>
        <strain evidence="10">ATCC PRA-179</strain>
        <strain evidence="11">ATCC PRA-31</strain>
    </source>
</reference>
<evidence type="ECO:0000313" key="11">
    <source>
        <dbReference type="EMBL" id="KAF4671762.1"/>
    </source>
</evidence>
<dbReference type="GO" id="GO:0016788">
    <property type="term" value="F:hydrolase activity, acting on ester bonds"/>
    <property type="evidence" value="ECO:0007669"/>
    <property type="project" value="InterPro"/>
</dbReference>
<evidence type="ECO:0000256" key="6">
    <source>
        <dbReference type="ARBA" id="ARBA00023157"/>
    </source>
</evidence>
<dbReference type="OrthoDB" id="441446at2759"/>
<evidence type="ECO:0000256" key="1">
    <source>
        <dbReference type="ARBA" id="ARBA00009547"/>
    </source>
</evidence>
<evidence type="ECO:0000256" key="9">
    <source>
        <dbReference type="SAM" id="SignalP"/>
    </source>
</evidence>
<evidence type="ECO:0000313" key="13">
    <source>
        <dbReference type="Proteomes" id="UP000572268"/>
    </source>
</evidence>
<dbReference type="Proteomes" id="UP000570595">
    <property type="component" value="Unassembled WGS sequence"/>
</dbReference>
<dbReference type="PANTHER" id="PTHR33146:SF26">
    <property type="entry name" value="ENDONUCLEASE 4"/>
    <property type="match status" value="1"/>
</dbReference>
<keyword evidence="9" id="KW-0732">Signal</keyword>
<dbReference type="GO" id="GO:0006308">
    <property type="term" value="P:DNA catabolic process"/>
    <property type="evidence" value="ECO:0007669"/>
    <property type="project" value="InterPro"/>
</dbReference>
<evidence type="ECO:0008006" key="14">
    <source>
        <dbReference type="Google" id="ProtNLM"/>
    </source>
</evidence>
<protein>
    <recommendedName>
        <fullName evidence="14">Nuclease S1</fullName>
    </recommendedName>
</protein>
<gene>
    <name evidence="11" type="ORF">FOL46_009919</name>
    <name evidence="10" type="ORF">FOZ61_007617</name>
</gene>
<evidence type="ECO:0000313" key="10">
    <source>
        <dbReference type="EMBL" id="KAF4667874.1"/>
    </source>
</evidence>
<feature type="region of interest" description="Disordered" evidence="8">
    <location>
        <begin position="313"/>
        <end position="339"/>
    </location>
</feature>
<evidence type="ECO:0000256" key="4">
    <source>
        <dbReference type="ARBA" id="ARBA00022759"/>
    </source>
</evidence>
<dbReference type="AlphaFoldDB" id="A0A7J6M8N9"/>
<dbReference type="Gene3D" id="1.10.575.10">
    <property type="entry name" value="P1 Nuclease"/>
    <property type="match status" value="1"/>
</dbReference>
<proteinExistence type="inferred from homology"/>
<evidence type="ECO:0000256" key="3">
    <source>
        <dbReference type="ARBA" id="ARBA00022723"/>
    </source>
</evidence>
<evidence type="ECO:0000256" key="2">
    <source>
        <dbReference type="ARBA" id="ARBA00022722"/>
    </source>
</evidence>
<keyword evidence="4" id="KW-0255">Endonuclease</keyword>
<accession>A0A7J6M8N9</accession>
<keyword evidence="6" id="KW-1015">Disulfide bond</keyword>
<organism evidence="10 12">
    <name type="scientific">Perkinsus olseni</name>
    <name type="common">Perkinsus atlanticus</name>
    <dbReference type="NCBI Taxonomy" id="32597"/>
    <lineage>
        <taxon>Eukaryota</taxon>
        <taxon>Sar</taxon>
        <taxon>Alveolata</taxon>
        <taxon>Perkinsozoa</taxon>
        <taxon>Perkinsea</taxon>
        <taxon>Perkinsida</taxon>
        <taxon>Perkinsidae</taxon>
        <taxon>Perkinsus</taxon>
    </lineage>
</organism>
<dbReference type="GO" id="GO:0003676">
    <property type="term" value="F:nucleic acid binding"/>
    <property type="evidence" value="ECO:0007669"/>
    <property type="project" value="InterPro"/>
</dbReference>
<comment type="similarity">
    <text evidence="1">Belongs to the nuclease type I family.</text>
</comment>
<dbReference type="Pfam" id="PF02265">
    <property type="entry name" value="S1-P1_nuclease"/>
    <property type="match status" value="1"/>
</dbReference>
<dbReference type="SUPFAM" id="SSF48537">
    <property type="entry name" value="Phospholipase C/P1 nuclease"/>
    <property type="match status" value="1"/>
</dbReference>
<dbReference type="Proteomes" id="UP000572268">
    <property type="component" value="Unassembled WGS sequence"/>
</dbReference>
<name>A0A7J6M8N9_PEROL</name>